<evidence type="ECO:0000256" key="1">
    <source>
        <dbReference type="SAM" id="Phobius"/>
    </source>
</evidence>
<sequence>MVMRRRSIIVLIIIIGLMIKFICFIQVIFSLPLHPINRLFIVFHGLLLSFQRWSLMDSSKTTSHDKWMKCIILLGVKKPISDEVCKIIAFPFLRSFNFSRNLKINYKTSGY</sequence>
<dbReference type="HOGENOM" id="CLU_2161554_0_0_1"/>
<dbReference type="EMBL" id="CAEY01000463">
    <property type="status" value="NOT_ANNOTATED_CDS"/>
    <property type="molecule type" value="Genomic_DNA"/>
</dbReference>
<evidence type="ECO:0000313" key="2">
    <source>
        <dbReference type="EnsemblMetazoa" id="tetur01g11160.1"/>
    </source>
</evidence>
<dbReference type="Proteomes" id="UP000015104">
    <property type="component" value="Unassembled WGS sequence"/>
</dbReference>
<reference evidence="3" key="1">
    <citation type="submission" date="2011-08" db="EMBL/GenBank/DDBJ databases">
        <authorList>
            <person name="Rombauts S."/>
        </authorList>
    </citation>
    <scope>NUCLEOTIDE SEQUENCE</scope>
    <source>
        <strain evidence="3">London</strain>
    </source>
</reference>
<dbReference type="AlphaFoldDB" id="T1JSN5"/>
<keyword evidence="1" id="KW-0812">Transmembrane</keyword>
<feature type="transmembrane region" description="Helical" evidence="1">
    <location>
        <begin position="7"/>
        <end position="29"/>
    </location>
</feature>
<keyword evidence="1" id="KW-0472">Membrane</keyword>
<evidence type="ECO:0000313" key="3">
    <source>
        <dbReference type="Proteomes" id="UP000015104"/>
    </source>
</evidence>
<dbReference type="EnsemblMetazoa" id="tetur01g11160.1">
    <property type="protein sequence ID" value="tetur01g11160.1"/>
    <property type="gene ID" value="tetur01g11160"/>
</dbReference>
<accession>T1JSN5</accession>
<reference evidence="2" key="2">
    <citation type="submission" date="2015-06" db="UniProtKB">
        <authorList>
            <consortium name="EnsemblMetazoa"/>
        </authorList>
    </citation>
    <scope>IDENTIFICATION</scope>
</reference>
<keyword evidence="1" id="KW-1133">Transmembrane helix</keyword>
<proteinExistence type="predicted"/>
<keyword evidence="3" id="KW-1185">Reference proteome</keyword>
<name>T1JSN5_TETUR</name>
<feature type="transmembrane region" description="Helical" evidence="1">
    <location>
        <begin position="35"/>
        <end position="55"/>
    </location>
</feature>
<organism evidence="2 3">
    <name type="scientific">Tetranychus urticae</name>
    <name type="common">Two-spotted spider mite</name>
    <dbReference type="NCBI Taxonomy" id="32264"/>
    <lineage>
        <taxon>Eukaryota</taxon>
        <taxon>Metazoa</taxon>
        <taxon>Ecdysozoa</taxon>
        <taxon>Arthropoda</taxon>
        <taxon>Chelicerata</taxon>
        <taxon>Arachnida</taxon>
        <taxon>Acari</taxon>
        <taxon>Acariformes</taxon>
        <taxon>Trombidiformes</taxon>
        <taxon>Prostigmata</taxon>
        <taxon>Eleutherengona</taxon>
        <taxon>Raphignathae</taxon>
        <taxon>Tetranychoidea</taxon>
        <taxon>Tetranychidae</taxon>
        <taxon>Tetranychus</taxon>
    </lineage>
</organism>
<protein>
    <submittedName>
        <fullName evidence="2">Uncharacterized protein</fullName>
    </submittedName>
</protein>